<dbReference type="NCBIfam" id="TIGR01486">
    <property type="entry name" value="HAD-SF-IIB-MPGP"/>
    <property type="match status" value="1"/>
</dbReference>
<dbReference type="SFLD" id="SFLDG01142">
    <property type="entry name" value="C2.B.2:_Mannosyl-3-phosphoglyc"/>
    <property type="match status" value="1"/>
</dbReference>
<dbReference type="GO" id="GO:0050531">
    <property type="term" value="F:mannosyl-3-phosphoglycerate phosphatase activity"/>
    <property type="evidence" value="ECO:0007669"/>
    <property type="project" value="InterPro"/>
</dbReference>
<dbReference type="GO" id="GO:0000287">
    <property type="term" value="F:magnesium ion binding"/>
    <property type="evidence" value="ECO:0007669"/>
    <property type="project" value="TreeGrafter"/>
</dbReference>
<dbReference type="InterPro" id="IPR006381">
    <property type="entry name" value="HAD-SF-IIB-MPGP"/>
</dbReference>
<dbReference type="InterPro" id="IPR023214">
    <property type="entry name" value="HAD_sf"/>
</dbReference>
<evidence type="ECO:0000256" key="3">
    <source>
        <dbReference type="ARBA" id="ARBA00022842"/>
    </source>
</evidence>
<dbReference type="NCBIfam" id="TIGR01484">
    <property type="entry name" value="HAD-SF-IIB"/>
    <property type="match status" value="1"/>
</dbReference>
<dbReference type="SUPFAM" id="SSF56784">
    <property type="entry name" value="HAD-like"/>
    <property type="match status" value="1"/>
</dbReference>
<dbReference type="PANTHER" id="PTHR10000">
    <property type="entry name" value="PHOSPHOSERINE PHOSPHATASE"/>
    <property type="match status" value="1"/>
</dbReference>
<reference evidence="4" key="1">
    <citation type="submission" date="2020-10" db="EMBL/GenBank/DDBJ databases">
        <title>Microbiome of the Black Sea water column analyzed by genome centric metagenomics.</title>
        <authorList>
            <person name="Cabello-Yeves P.J."/>
            <person name="Callieri C."/>
            <person name="Picazo A."/>
            <person name="Mehrshad M."/>
            <person name="Haro-Moreno J.M."/>
            <person name="Roda-Garcia J."/>
            <person name="Dzembekova N."/>
            <person name="Slabakova V."/>
            <person name="Slabakova N."/>
            <person name="Moncheva S."/>
            <person name="Rodriguez-Valera F."/>
        </authorList>
    </citation>
    <scope>NUCLEOTIDE SEQUENCE</scope>
    <source>
        <strain evidence="4">BS307-5m-G5</strain>
    </source>
</reference>
<accession>A0A937HHQ7</accession>
<dbReference type="GO" id="GO:0051479">
    <property type="term" value="P:mannosylglycerate biosynthetic process"/>
    <property type="evidence" value="ECO:0007669"/>
    <property type="project" value="InterPro"/>
</dbReference>
<sequence>MTALDMPDMPDTPDTPDRYEVMVFTDLDGTLLDNDSYSFEATLPALEALAAARIPVVPVTSKTLAELEPLMAALSLSGAAIAENGAVIKLADGRIDRATTRQEIMAVVAALPDEVRRAMRCFSDMSVADIAAATGLSPDAAALAAQREASEPFLWRGATTPEGAGLRSLDTAVEEAGFCLTQGGRFHHIIPPRDKADAIALLLAEQNPRPVVWALGDGPNDIAMLLAADRGALIANPHIDTQKHLPPGHNLYISAKTGPQGWRDAIATFLGHNFE</sequence>
<evidence type="ECO:0000256" key="2">
    <source>
        <dbReference type="ARBA" id="ARBA00022801"/>
    </source>
</evidence>
<dbReference type="InterPro" id="IPR036412">
    <property type="entry name" value="HAD-like_sf"/>
</dbReference>
<dbReference type="GO" id="GO:0005829">
    <property type="term" value="C:cytosol"/>
    <property type="evidence" value="ECO:0007669"/>
    <property type="project" value="TreeGrafter"/>
</dbReference>
<organism evidence="4 5">
    <name type="scientific">PS1 clade bacterium</name>
    <dbReference type="NCBI Taxonomy" id="2175152"/>
    <lineage>
        <taxon>Bacteria</taxon>
        <taxon>Pseudomonadati</taxon>
        <taxon>Pseudomonadota</taxon>
        <taxon>Alphaproteobacteria</taxon>
        <taxon>PS1 clade</taxon>
    </lineage>
</organism>
<evidence type="ECO:0000313" key="5">
    <source>
        <dbReference type="Proteomes" id="UP000785783"/>
    </source>
</evidence>
<gene>
    <name evidence="4" type="ORF">ISQ19_04060</name>
</gene>
<dbReference type="InterPro" id="IPR006379">
    <property type="entry name" value="HAD-SF_hydro_IIB"/>
</dbReference>
<keyword evidence="3" id="KW-0460">Magnesium</keyword>
<dbReference type="PANTHER" id="PTHR10000:SF8">
    <property type="entry name" value="HAD SUPERFAMILY HYDROLASE-LIKE, TYPE 3"/>
    <property type="match status" value="1"/>
</dbReference>
<dbReference type="AlphaFoldDB" id="A0A937HHQ7"/>
<dbReference type="Gene3D" id="3.30.980.20">
    <property type="entry name" value="Putative mannosyl-3-phosphoglycerate phosphatase, domain 2"/>
    <property type="match status" value="1"/>
</dbReference>
<keyword evidence="2 4" id="KW-0378">Hydrolase</keyword>
<keyword evidence="1" id="KW-0479">Metal-binding</keyword>
<dbReference type="SFLD" id="SFLDS00003">
    <property type="entry name" value="Haloacid_Dehalogenase"/>
    <property type="match status" value="1"/>
</dbReference>
<comment type="caution">
    <text evidence="4">The sequence shown here is derived from an EMBL/GenBank/DDBJ whole genome shotgun (WGS) entry which is preliminary data.</text>
</comment>
<dbReference type="Pfam" id="PF08282">
    <property type="entry name" value="Hydrolase_3"/>
    <property type="match status" value="1"/>
</dbReference>
<dbReference type="Gene3D" id="3.40.50.1000">
    <property type="entry name" value="HAD superfamily/HAD-like"/>
    <property type="match status" value="1"/>
</dbReference>
<protein>
    <submittedName>
        <fullName evidence="4">HAD-IIB family hydrolase</fullName>
    </submittedName>
</protein>
<dbReference type="SFLD" id="SFLDG01140">
    <property type="entry name" value="C2.B:_Phosphomannomutase_and_P"/>
    <property type="match status" value="1"/>
</dbReference>
<proteinExistence type="predicted"/>
<dbReference type="Proteomes" id="UP000785783">
    <property type="component" value="Unassembled WGS sequence"/>
</dbReference>
<evidence type="ECO:0000256" key="1">
    <source>
        <dbReference type="ARBA" id="ARBA00022723"/>
    </source>
</evidence>
<name>A0A937HHQ7_9PROT</name>
<evidence type="ECO:0000313" key="4">
    <source>
        <dbReference type="EMBL" id="MBL6761852.1"/>
    </source>
</evidence>
<dbReference type="EMBL" id="JADHOK010000042">
    <property type="protein sequence ID" value="MBL6761852.1"/>
    <property type="molecule type" value="Genomic_DNA"/>
</dbReference>